<feature type="non-terminal residue" evidence="6">
    <location>
        <position position="1"/>
    </location>
</feature>
<reference evidence="6" key="1">
    <citation type="submission" date="2020-02" db="EMBL/GenBank/DDBJ databases">
        <authorList>
            <person name="Meier V. D."/>
        </authorList>
    </citation>
    <scope>NUCLEOTIDE SEQUENCE</scope>
    <source>
        <strain evidence="6">AVDCRST_MAG88</strain>
    </source>
</reference>
<accession>A0A6J4UN07</accession>
<dbReference type="CDD" id="cd06328">
    <property type="entry name" value="PBP1_SBP-like"/>
    <property type="match status" value="1"/>
</dbReference>
<proteinExistence type="inferred from homology"/>
<feature type="domain" description="Leucine-binding protein" evidence="5">
    <location>
        <begin position="24"/>
        <end position="359"/>
    </location>
</feature>
<dbReference type="EMBL" id="CADCWM010000302">
    <property type="protein sequence ID" value="CAA9552616.1"/>
    <property type="molecule type" value="Genomic_DNA"/>
</dbReference>
<dbReference type="InterPro" id="IPR051010">
    <property type="entry name" value="BCAA_transport"/>
</dbReference>
<dbReference type="PRINTS" id="PR00337">
    <property type="entry name" value="LEUILEVALBP"/>
</dbReference>
<evidence type="ECO:0000256" key="3">
    <source>
        <dbReference type="ARBA" id="ARBA00022729"/>
    </source>
</evidence>
<name>A0A6J4UN07_9BACT</name>
<keyword evidence="3" id="KW-0732">Signal</keyword>
<dbReference type="InterPro" id="IPR028082">
    <property type="entry name" value="Peripla_BP_I"/>
</dbReference>
<dbReference type="PANTHER" id="PTHR30483">
    <property type="entry name" value="LEUCINE-SPECIFIC-BINDING PROTEIN"/>
    <property type="match status" value="1"/>
</dbReference>
<evidence type="ECO:0000256" key="1">
    <source>
        <dbReference type="ARBA" id="ARBA00010062"/>
    </source>
</evidence>
<gene>
    <name evidence="6" type="ORF">AVDCRST_MAG88-885</name>
</gene>
<dbReference type="GO" id="GO:0006865">
    <property type="term" value="P:amino acid transport"/>
    <property type="evidence" value="ECO:0007669"/>
    <property type="project" value="UniProtKB-KW"/>
</dbReference>
<dbReference type="InterPro" id="IPR028081">
    <property type="entry name" value="Leu-bd"/>
</dbReference>
<keyword evidence="2" id="KW-0813">Transport</keyword>
<comment type="similarity">
    <text evidence="1">Belongs to the leucine-binding protein family.</text>
</comment>
<sequence length="385" mass="40900">GTPRSGSPAGSPAAAGAGAGGVEQVGVVTSLSGPLQLYAEQYLTGLGIGLDYATGGARVAGGQRIEYEVRDDGGDPEQAVRLARELIDQGYRILAGPVNSDVALRLLPLVDERRVLFVSGPAAADGITGRNRYTFRSGRHSYQDVLAAKALLPATRDKAILVLAPDTAFGQAEAASVQSVFIPEGAMVERRLVPASTREFASVAQELRNRRPDFLFLAWAGTTTDDVLNALDREDVLGRLSLVTGLAQRQFYPNLGPAAERLTLFAHYLPGAPQNPANQLLVDHIRQRSNTPPGLFAPDGFVAGQLLARAIGAAGGPDVDRMIDALEGYAFTGPKGQYTVRREDHALLQPMFGARLVRQGPGYEAEPIRTLAPDEVAPPLNPIPR</sequence>
<evidence type="ECO:0000256" key="4">
    <source>
        <dbReference type="ARBA" id="ARBA00022970"/>
    </source>
</evidence>
<evidence type="ECO:0000259" key="5">
    <source>
        <dbReference type="Pfam" id="PF13458"/>
    </source>
</evidence>
<protein>
    <submittedName>
        <fullName evidence="6">ABC branched-chain amino acid transporter substrate-binding protein</fullName>
    </submittedName>
</protein>
<dbReference type="Gene3D" id="3.40.50.2300">
    <property type="match status" value="2"/>
</dbReference>
<dbReference type="InterPro" id="IPR000709">
    <property type="entry name" value="Leu_Ile_Val-bd"/>
</dbReference>
<keyword evidence="4" id="KW-0029">Amino-acid transport</keyword>
<dbReference type="PANTHER" id="PTHR30483:SF6">
    <property type="entry name" value="PERIPLASMIC BINDING PROTEIN OF ABC TRANSPORTER FOR NATURAL AMINO ACIDS"/>
    <property type="match status" value="1"/>
</dbReference>
<dbReference type="Pfam" id="PF13458">
    <property type="entry name" value="Peripla_BP_6"/>
    <property type="match status" value="1"/>
</dbReference>
<evidence type="ECO:0000313" key="6">
    <source>
        <dbReference type="EMBL" id="CAA9552616.1"/>
    </source>
</evidence>
<evidence type="ECO:0000256" key="2">
    <source>
        <dbReference type="ARBA" id="ARBA00022448"/>
    </source>
</evidence>
<organism evidence="6">
    <name type="scientific">uncultured Thermomicrobiales bacterium</name>
    <dbReference type="NCBI Taxonomy" id="1645740"/>
    <lineage>
        <taxon>Bacteria</taxon>
        <taxon>Pseudomonadati</taxon>
        <taxon>Thermomicrobiota</taxon>
        <taxon>Thermomicrobia</taxon>
        <taxon>Thermomicrobiales</taxon>
        <taxon>environmental samples</taxon>
    </lineage>
</organism>
<dbReference type="AlphaFoldDB" id="A0A6J4UN07"/>
<dbReference type="SUPFAM" id="SSF53822">
    <property type="entry name" value="Periplasmic binding protein-like I"/>
    <property type="match status" value="1"/>
</dbReference>